<name>A0A0G1CXF6_9BACT</name>
<dbReference type="EMBL" id="LCDO01000035">
    <property type="protein sequence ID" value="KKS54328.1"/>
    <property type="molecule type" value="Genomic_DNA"/>
</dbReference>
<protein>
    <submittedName>
        <fullName evidence="1">Uncharacterized protein</fullName>
    </submittedName>
</protein>
<organism evidence="1 2">
    <name type="scientific">Candidatus Magasanikbacteria bacterium GW2011_GWA2_42_32</name>
    <dbReference type="NCBI Taxonomy" id="1619039"/>
    <lineage>
        <taxon>Bacteria</taxon>
        <taxon>Candidatus Magasanikiibacteriota</taxon>
    </lineage>
</organism>
<dbReference type="Proteomes" id="UP000034837">
    <property type="component" value="Unassembled WGS sequence"/>
</dbReference>
<gene>
    <name evidence="1" type="ORF">UV20_C0035G0006</name>
</gene>
<accession>A0A0G1CXF6</accession>
<dbReference type="AlphaFoldDB" id="A0A0G1CXF6"/>
<evidence type="ECO:0000313" key="1">
    <source>
        <dbReference type="EMBL" id="KKS54328.1"/>
    </source>
</evidence>
<sequence>MGQCSDGSGGQGQGSESGSVFVIGAGGGVPAHGVLDISSGIVVVLLEVKAEDFVGCRYGVEVGPRDSQLHGVAASDVGCVMKDAGAVLRSS</sequence>
<proteinExistence type="predicted"/>
<reference evidence="1 2" key="1">
    <citation type="journal article" date="2015" name="Nature">
        <title>rRNA introns, odd ribosomes, and small enigmatic genomes across a large radiation of phyla.</title>
        <authorList>
            <person name="Brown C.T."/>
            <person name="Hug L.A."/>
            <person name="Thomas B.C."/>
            <person name="Sharon I."/>
            <person name="Castelle C.J."/>
            <person name="Singh A."/>
            <person name="Wilkins M.J."/>
            <person name="Williams K.H."/>
            <person name="Banfield J.F."/>
        </authorList>
    </citation>
    <scope>NUCLEOTIDE SEQUENCE [LARGE SCALE GENOMIC DNA]</scope>
</reference>
<evidence type="ECO:0000313" key="2">
    <source>
        <dbReference type="Proteomes" id="UP000034837"/>
    </source>
</evidence>
<comment type="caution">
    <text evidence="1">The sequence shown here is derived from an EMBL/GenBank/DDBJ whole genome shotgun (WGS) entry which is preliminary data.</text>
</comment>